<evidence type="ECO:0008006" key="3">
    <source>
        <dbReference type="Google" id="ProtNLM"/>
    </source>
</evidence>
<evidence type="ECO:0000313" key="2">
    <source>
        <dbReference type="Proteomes" id="UP000692954"/>
    </source>
</evidence>
<dbReference type="PANTHER" id="PTHR33706:SF1">
    <property type="entry name" value="TPR REPEAT PROTEIN"/>
    <property type="match status" value="1"/>
</dbReference>
<gene>
    <name evidence="1" type="ORF">PSON_ATCC_30995.1.T1160189</name>
</gene>
<accession>A0A8S1QRE6</accession>
<sequence>MGIICANQNFESKKSNKIIKDQSLEAIDSMKIKSRQFKCLCFDSFQQRWLTKEYLLKLDKRIEIIDVYDGQILRLNRKFSALNDEVFDNLEQIKYLQWVGKYGKNLQKIAKWTVDWNGQILQTIGGYYSESGQKIGIWKDLFKNYCSHVPVFQEGEYYSEKKLGRWIYIYKNTRIGGGVYKEGLKTGKWIELDEGFFNSKQVTYKGEYNQKGMKVGIWDIWFNCGLNKYMQNICKYNVYSGGGQYDQEGNQKKIGKWVELFEGFQKYAQITYNGEYNIHGIKVGRWDIIRFRDWMQTLYKYKEIYSGGGLYDQEGSQKKIGKWIELDEGFWDVKQVIYNGEYNMNGLKIGRWDVKFRYCSQEPFKQIGGGLYDQEGNQKKIGKWIELDEGFTNSKQVTHNGEYNINGRKIGIWMDMDIKNNRTREEVEYDY</sequence>
<dbReference type="AlphaFoldDB" id="A0A8S1QRE6"/>
<name>A0A8S1QRE6_9CILI</name>
<comment type="caution">
    <text evidence="1">The sequence shown here is derived from an EMBL/GenBank/DDBJ whole genome shotgun (WGS) entry which is preliminary data.</text>
</comment>
<reference evidence="1" key="1">
    <citation type="submission" date="2021-01" db="EMBL/GenBank/DDBJ databases">
        <authorList>
            <consortium name="Genoscope - CEA"/>
            <person name="William W."/>
        </authorList>
    </citation>
    <scope>NUCLEOTIDE SEQUENCE</scope>
</reference>
<organism evidence="1 2">
    <name type="scientific">Paramecium sonneborni</name>
    <dbReference type="NCBI Taxonomy" id="65129"/>
    <lineage>
        <taxon>Eukaryota</taxon>
        <taxon>Sar</taxon>
        <taxon>Alveolata</taxon>
        <taxon>Ciliophora</taxon>
        <taxon>Intramacronucleata</taxon>
        <taxon>Oligohymenophorea</taxon>
        <taxon>Peniculida</taxon>
        <taxon>Parameciidae</taxon>
        <taxon>Paramecium</taxon>
    </lineage>
</organism>
<protein>
    <recommendedName>
        <fullName evidence="3">MORN repeat protein</fullName>
    </recommendedName>
</protein>
<dbReference type="PANTHER" id="PTHR33706">
    <property type="entry name" value="MORN VARIANT REPEAT PROTEIN"/>
    <property type="match status" value="1"/>
</dbReference>
<dbReference type="OrthoDB" id="5981048at2759"/>
<dbReference type="EMBL" id="CAJJDN010000116">
    <property type="protein sequence ID" value="CAD8118306.1"/>
    <property type="molecule type" value="Genomic_DNA"/>
</dbReference>
<keyword evidence="2" id="KW-1185">Reference proteome</keyword>
<evidence type="ECO:0000313" key="1">
    <source>
        <dbReference type="EMBL" id="CAD8118306.1"/>
    </source>
</evidence>
<dbReference type="Proteomes" id="UP000692954">
    <property type="component" value="Unassembled WGS sequence"/>
</dbReference>
<proteinExistence type="predicted"/>